<proteinExistence type="predicted"/>
<dbReference type="OrthoDB" id="877403at2"/>
<evidence type="ECO:0000313" key="2">
    <source>
        <dbReference type="EMBL" id="ELR68026.1"/>
    </source>
</evidence>
<organism evidence="2 3">
    <name type="scientific">Fulvivirga imtechensis AK7</name>
    <dbReference type="NCBI Taxonomy" id="1237149"/>
    <lineage>
        <taxon>Bacteria</taxon>
        <taxon>Pseudomonadati</taxon>
        <taxon>Bacteroidota</taxon>
        <taxon>Cytophagia</taxon>
        <taxon>Cytophagales</taxon>
        <taxon>Fulvivirgaceae</taxon>
        <taxon>Fulvivirga</taxon>
    </lineage>
</organism>
<dbReference type="Proteomes" id="UP000011135">
    <property type="component" value="Unassembled WGS sequence"/>
</dbReference>
<accession>L8JGM4</accession>
<comment type="caution">
    <text evidence="2">The sequence shown here is derived from an EMBL/GenBank/DDBJ whole genome shotgun (WGS) entry which is preliminary data.</text>
</comment>
<dbReference type="EMBL" id="AMZN01000164">
    <property type="protein sequence ID" value="ELR68026.1"/>
    <property type="molecule type" value="Genomic_DNA"/>
</dbReference>
<sequence>MPSETNADSSTINQPPRPVKRLSQSKLKPTAKIPTDLNALIDKNDEADEDTAKDDEGDFYGNDPFTFEQLQKHWKDFAALKKSEGKDAEHMVLQQDIYLKELTTVVIKLTNAVKIDILDRFRSDLVTHLKSKLNNGKLVLEIELVKEEAKRMIYTNKEKFDYLAEKKPILKQLKDRLGLDPDF</sequence>
<gene>
    <name evidence="2" type="ORF">C900_01251</name>
</gene>
<dbReference type="STRING" id="1237149.C900_01251"/>
<evidence type="ECO:0000313" key="3">
    <source>
        <dbReference type="Proteomes" id="UP000011135"/>
    </source>
</evidence>
<dbReference type="AlphaFoldDB" id="L8JGM4"/>
<feature type="region of interest" description="Disordered" evidence="1">
    <location>
        <begin position="1"/>
        <end position="57"/>
    </location>
</feature>
<reference evidence="2 3" key="1">
    <citation type="submission" date="2012-12" db="EMBL/GenBank/DDBJ databases">
        <title>Genome assembly of Fulvivirga imtechensis AK7.</title>
        <authorList>
            <person name="Nupur N."/>
            <person name="Khatri I."/>
            <person name="Kumar R."/>
            <person name="Subramanian S."/>
            <person name="Pinnaka A."/>
        </authorList>
    </citation>
    <scope>NUCLEOTIDE SEQUENCE [LARGE SCALE GENOMIC DNA]</scope>
    <source>
        <strain evidence="2 3">AK7</strain>
    </source>
</reference>
<keyword evidence="3" id="KW-1185">Reference proteome</keyword>
<feature type="compositionally biased region" description="Acidic residues" evidence="1">
    <location>
        <begin position="45"/>
        <end position="57"/>
    </location>
</feature>
<name>L8JGM4_9BACT</name>
<evidence type="ECO:0000256" key="1">
    <source>
        <dbReference type="SAM" id="MobiDB-lite"/>
    </source>
</evidence>
<feature type="compositionally biased region" description="Polar residues" evidence="1">
    <location>
        <begin position="1"/>
        <end position="14"/>
    </location>
</feature>
<dbReference type="eggNOG" id="COG3170">
    <property type="taxonomic scope" value="Bacteria"/>
</dbReference>
<dbReference type="RefSeq" id="WP_009583762.1">
    <property type="nucleotide sequence ID" value="NZ_AMZN01000164.1"/>
</dbReference>
<protein>
    <submittedName>
        <fullName evidence="2">DNA polymerase III subunit gamma/tau</fullName>
    </submittedName>
</protein>